<organism evidence="1 2">
    <name type="scientific">Gallionella capsiferriformans (strain ES-2)</name>
    <name type="common">Gallionella ferruginea capsiferriformans (strain ES-2)</name>
    <dbReference type="NCBI Taxonomy" id="395494"/>
    <lineage>
        <taxon>Bacteria</taxon>
        <taxon>Pseudomonadati</taxon>
        <taxon>Pseudomonadota</taxon>
        <taxon>Betaproteobacteria</taxon>
        <taxon>Nitrosomonadales</taxon>
        <taxon>Gallionellaceae</taxon>
        <taxon>Gallionella</taxon>
    </lineage>
</organism>
<keyword evidence="2" id="KW-1185">Reference proteome</keyword>
<dbReference type="STRING" id="395494.Galf_0412"/>
<dbReference type="AlphaFoldDB" id="D9SJV7"/>
<proteinExistence type="predicted"/>
<dbReference type="Proteomes" id="UP000001235">
    <property type="component" value="Chromosome"/>
</dbReference>
<accession>D9SJV7</accession>
<gene>
    <name evidence="1" type="ordered locus">Galf_0412</name>
</gene>
<dbReference type="EMBL" id="CP002159">
    <property type="protein sequence ID" value="ADL54456.1"/>
    <property type="molecule type" value="Genomic_DNA"/>
</dbReference>
<evidence type="ECO:0000313" key="2">
    <source>
        <dbReference type="Proteomes" id="UP000001235"/>
    </source>
</evidence>
<sequence length="41" mass="4718">MKFRFSSGVAEGNAFTETLSLPRLTNYSQFYFYSSLARSRS</sequence>
<reference evidence="1 2" key="1">
    <citation type="submission" date="2010-08" db="EMBL/GenBank/DDBJ databases">
        <title>Complete sequence of Gallionella capsiferriformans ES-2.</title>
        <authorList>
            <consortium name="US DOE Joint Genome Institute"/>
            <person name="Lucas S."/>
            <person name="Copeland A."/>
            <person name="Lapidus A."/>
            <person name="Cheng J.-F."/>
            <person name="Bruce D."/>
            <person name="Goodwin L."/>
            <person name="Pitluck S."/>
            <person name="Chertkov O."/>
            <person name="Davenport K.W."/>
            <person name="Detter J.C."/>
            <person name="Han C."/>
            <person name="Tapia R."/>
            <person name="Land M."/>
            <person name="Hauser L."/>
            <person name="Chang Y.-J."/>
            <person name="Jeffries C."/>
            <person name="Kyrpides N."/>
            <person name="Ivanova N."/>
            <person name="Mikhailova N."/>
            <person name="Shelobolina E.S."/>
            <person name="Picardal F."/>
            <person name="Roden E."/>
            <person name="Emerson D."/>
            <person name="Woyke T."/>
        </authorList>
    </citation>
    <scope>NUCLEOTIDE SEQUENCE [LARGE SCALE GENOMIC DNA]</scope>
    <source>
        <strain evidence="1 2">ES-2</strain>
    </source>
</reference>
<dbReference type="HOGENOM" id="CLU_3270511_0_0_4"/>
<dbReference type="KEGG" id="gca:Galf_0412"/>
<name>D9SJV7_GALCS</name>
<evidence type="ECO:0000313" key="1">
    <source>
        <dbReference type="EMBL" id="ADL54456.1"/>
    </source>
</evidence>
<protein>
    <submittedName>
        <fullName evidence="1">Uncharacterized protein</fullName>
    </submittedName>
</protein>